<gene>
    <name evidence="8" type="ORF">BU24DRAFT_322572</name>
</gene>
<name>A0A6A5XCN6_9PLEO</name>
<dbReference type="EMBL" id="ML978076">
    <property type="protein sequence ID" value="KAF2010661.1"/>
    <property type="molecule type" value="Genomic_DNA"/>
</dbReference>
<dbReference type="InterPro" id="IPR030456">
    <property type="entry name" value="TF_fork_head_CS_2"/>
</dbReference>
<evidence type="ECO:0000256" key="4">
    <source>
        <dbReference type="ARBA" id="ARBA00023163"/>
    </source>
</evidence>
<evidence type="ECO:0000256" key="5">
    <source>
        <dbReference type="ARBA" id="ARBA00023242"/>
    </source>
</evidence>
<protein>
    <submittedName>
        <fullName evidence="8">Winged helix DNA-binding domain-containing protein</fullName>
    </submittedName>
</protein>
<dbReference type="OrthoDB" id="5954824at2759"/>
<dbReference type="InterPro" id="IPR036390">
    <property type="entry name" value="WH_DNA-bd_sf"/>
</dbReference>
<dbReference type="PROSITE" id="PS00658">
    <property type="entry name" value="FORK_HEAD_2"/>
    <property type="match status" value="1"/>
</dbReference>
<dbReference type="PANTHER" id="PTHR45881:SF5">
    <property type="entry name" value="FORK-HEAD DOMAIN-CONTAINING PROTEIN"/>
    <property type="match status" value="1"/>
</dbReference>
<evidence type="ECO:0000256" key="3">
    <source>
        <dbReference type="ARBA" id="ARBA00023125"/>
    </source>
</evidence>
<dbReference type="GO" id="GO:0005634">
    <property type="term" value="C:nucleus"/>
    <property type="evidence" value="ECO:0007669"/>
    <property type="project" value="UniProtKB-SubCell"/>
</dbReference>
<evidence type="ECO:0000313" key="8">
    <source>
        <dbReference type="EMBL" id="KAF2010661.1"/>
    </source>
</evidence>
<dbReference type="PANTHER" id="PTHR45881">
    <property type="entry name" value="CHECKPOINT SUPPRESSOR 1-LIKE, ISOFORM A-RELATED"/>
    <property type="match status" value="1"/>
</dbReference>
<proteinExistence type="predicted"/>
<sequence length="58" mass="6808">YAQLIYRALLTAPNHTMVLRDIYAWFQRHTDKATDKSTKGWQNSIRHNLSMNGAFKKV</sequence>
<dbReference type="InterPro" id="IPR036388">
    <property type="entry name" value="WH-like_DNA-bd_sf"/>
</dbReference>
<keyword evidence="2" id="KW-0805">Transcription regulation</keyword>
<evidence type="ECO:0000256" key="2">
    <source>
        <dbReference type="ARBA" id="ARBA00023015"/>
    </source>
</evidence>
<dbReference type="PROSITE" id="PS50039">
    <property type="entry name" value="FORK_HEAD_3"/>
    <property type="match status" value="1"/>
</dbReference>
<keyword evidence="5 6" id="KW-0539">Nucleus</keyword>
<comment type="subcellular location">
    <subcellularLocation>
        <location evidence="1 6">Nucleus</location>
    </subcellularLocation>
</comment>
<dbReference type="SUPFAM" id="SSF46785">
    <property type="entry name" value="Winged helix' DNA-binding domain"/>
    <property type="match status" value="1"/>
</dbReference>
<dbReference type="GeneID" id="54280341"/>
<dbReference type="GO" id="GO:0000978">
    <property type="term" value="F:RNA polymerase II cis-regulatory region sequence-specific DNA binding"/>
    <property type="evidence" value="ECO:0007669"/>
    <property type="project" value="TreeGrafter"/>
</dbReference>
<feature type="non-terminal residue" evidence="8">
    <location>
        <position position="1"/>
    </location>
</feature>
<dbReference type="Proteomes" id="UP000799778">
    <property type="component" value="Unassembled WGS sequence"/>
</dbReference>
<feature type="DNA-binding region" description="Fork-head" evidence="6">
    <location>
        <begin position="1"/>
        <end position="58"/>
    </location>
</feature>
<keyword evidence="9" id="KW-1185">Reference proteome</keyword>
<dbReference type="Pfam" id="PF00250">
    <property type="entry name" value="Forkhead"/>
    <property type="match status" value="1"/>
</dbReference>
<organism evidence="8 9">
    <name type="scientific">Aaosphaeria arxii CBS 175.79</name>
    <dbReference type="NCBI Taxonomy" id="1450172"/>
    <lineage>
        <taxon>Eukaryota</taxon>
        <taxon>Fungi</taxon>
        <taxon>Dikarya</taxon>
        <taxon>Ascomycota</taxon>
        <taxon>Pezizomycotina</taxon>
        <taxon>Dothideomycetes</taxon>
        <taxon>Pleosporomycetidae</taxon>
        <taxon>Pleosporales</taxon>
        <taxon>Pleosporales incertae sedis</taxon>
        <taxon>Aaosphaeria</taxon>
    </lineage>
</organism>
<evidence type="ECO:0000313" key="9">
    <source>
        <dbReference type="Proteomes" id="UP000799778"/>
    </source>
</evidence>
<evidence type="ECO:0000256" key="1">
    <source>
        <dbReference type="ARBA" id="ARBA00004123"/>
    </source>
</evidence>
<keyword evidence="3 6" id="KW-0238">DNA-binding</keyword>
<evidence type="ECO:0000259" key="7">
    <source>
        <dbReference type="PROSITE" id="PS50039"/>
    </source>
</evidence>
<evidence type="ECO:0000256" key="6">
    <source>
        <dbReference type="PROSITE-ProRule" id="PRU00089"/>
    </source>
</evidence>
<dbReference type="AlphaFoldDB" id="A0A6A5XCN6"/>
<keyword evidence="4" id="KW-0804">Transcription</keyword>
<dbReference type="SMART" id="SM00339">
    <property type="entry name" value="FH"/>
    <property type="match status" value="1"/>
</dbReference>
<feature type="non-terminal residue" evidence="8">
    <location>
        <position position="58"/>
    </location>
</feature>
<feature type="domain" description="Fork-head" evidence="7">
    <location>
        <begin position="1"/>
        <end position="58"/>
    </location>
</feature>
<dbReference type="InterPro" id="IPR001766">
    <property type="entry name" value="Fork_head_dom"/>
</dbReference>
<reference evidence="8" key="1">
    <citation type="journal article" date="2020" name="Stud. Mycol.">
        <title>101 Dothideomycetes genomes: a test case for predicting lifestyles and emergence of pathogens.</title>
        <authorList>
            <person name="Haridas S."/>
            <person name="Albert R."/>
            <person name="Binder M."/>
            <person name="Bloem J."/>
            <person name="Labutti K."/>
            <person name="Salamov A."/>
            <person name="Andreopoulos B."/>
            <person name="Baker S."/>
            <person name="Barry K."/>
            <person name="Bills G."/>
            <person name="Bluhm B."/>
            <person name="Cannon C."/>
            <person name="Castanera R."/>
            <person name="Culley D."/>
            <person name="Daum C."/>
            <person name="Ezra D."/>
            <person name="Gonzalez J."/>
            <person name="Henrissat B."/>
            <person name="Kuo A."/>
            <person name="Liang C."/>
            <person name="Lipzen A."/>
            <person name="Lutzoni F."/>
            <person name="Magnuson J."/>
            <person name="Mondo S."/>
            <person name="Nolan M."/>
            <person name="Ohm R."/>
            <person name="Pangilinan J."/>
            <person name="Park H.-J."/>
            <person name="Ramirez L."/>
            <person name="Alfaro M."/>
            <person name="Sun H."/>
            <person name="Tritt A."/>
            <person name="Yoshinaga Y."/>
            <person name="Zwiers L.-H."/>
            <person name="Turgeon B."/>
            <person name="Goodwin S."/>
            <person name="Spatafora J."/>
            <person name="Crous P."/>
            <person name="Grigoriev I."/>
        </authorList>
    </citation>
    <scope>NUCLEOTIDE SEQUENCE</scope>
    <source>
        <strain evidence="8">CBS 175.79</strain>
    </source>
</reference>
<accession>A0A6A5XCN6</accession>
<dbReference type="Gene3D" id="1.10.10.10">
    <property type="entry name" value="Winged helix-like DNA-binding domain superfamily/Winged helix DNA-binding domain"/>
    <property type="match status" value="1"/>
</dbReference>
<dbReference type="RefSeq" id="XP_033379000.1">
    <property type="nucleotide sequence ID" value="XM_033522944.1"/>
</dbReference>
<dbReference type="GO" id="GO:0000981">
    <property type="term" value="F:DNA-binding transcription factor activity, RNA polymerase II-specific"/>
    <property type="evidence" value="ECO:0007669"/>
    <property type="project" value="TreeGrafter"/>
</dbReference>